<gene>
    <name evidence="1" type="ORF">H0485_10795</name>
</gene>
<evidence type="ECO:0000313" key="1">
    <source>
        <dbReference type="EMBL" id="MCB5410486.1"/>
    </source>
</evidence>
<protein>
    <submittedName>
        <fullName evidence="1">Uncharacterized protein</fullName>
    </submittedName>
</protein>
<dbReference type="EMBL" id="JACDXX010000009">
    <property type="protein sequence ID" value="MCB5410486.1"/>
    <property type="molecule type" value="Genomic_DNA"/>
</dbReference>
<keyword evidence="2" id="KW-1185">Reference proteome</keyword>
<comment type="caution">
    <text evidence="1">The sequence shown here is derived from an EMBL/GenBank/DDBJ whole genome shotgun (WGS) entry which is preliminary data.</text>
</comment>
<reference evidence="1 2" key="1">
    <citation type="submission" date="2020-07" db="EMBL/GenBank/DDBJ databases">
        <title>Pseudogemmobacter sp. nov., isolated from poultry manure in Taiwan.</title>
        <authorList>
            <person name="Lin S.-Y."/>
            <person name="Tang Y.-S."/>
            <person name="Young C.-C."/>
        </authorList>
    </citation>
    <scope>NUCLEOTIDE SEQUENCE [LARGE SCALE GENOMIC DNA]</scope>
    <source>
        <strain evidence="1 2">CC-YST710</strain>
    </source>
</reference>
<proteinExistence type="predicted"/>
<name>A0ABS8CMC9_9RHOB</name>
<evidence type="ECO:0000313" key="2">
    <source>
        <dbReference type="Proteomes" id="UP001198571"/>
    </source>
</evidence>
<sequence length="104" mass="11946">MTHDYAYQRRETFDTFRESKGVKLPERAVIDYAFFAEIEAADFAGLEKALQAKGFRTQRLDDETLIASIGPIPVTADDIWKYEELATRIAVGFDFYPDGWELDT</sequence>
<dbReference type="RefSeq" id="WP_226935449.1">
    <property type="nucleotide sequence ID" value="NZ_JACDXX010000009.1"/>
</dbReference>
<organism evidence="1 2">
    <name type="scientific">Pseudogemmobacter faecipullorum</name>
    <dbReference type="NCBI Taxonomy" id="2755041"/>
    <lineage>
        <taxon>Bacteria</taxon>
        <taxon>Pseudomonadati</taxon>
        <taxon>Pseudomonadota</taxon>
        <taxon>Alphaproteobacteria</taxon>
        <taxon>Rhodobacterales</taxon>
        <taxon>Paracoccaceae</taxon>
        <taxon>Pseudogemmobacter</taxon>
    </lineage>
</organism>
<accession>A0ABS8CMC9</accession>
<dbReference type="Proteomes" id="UP001198571">
    <property type="component" value="Unassembled WGS sequence"/>
</dbReference>